<name>A0A284SC37_ARMOS</name>
<protein>
    <submittedName>
        <fullName evidence="1">Uncharacterized protein</fullName>
    </submittedName>
</protein>
<gene>
    <name evidence="1" type="ORF">ARMOST_22159</name>
</gene>
<dbReference type="Proteomes" id="UP000219338">
    <property type="component" value="Unassembled WGS sequence"/>
</dbReference>
<evidence type="ECO:0000313" key="2">
    <source>
        <dbReference type="Proteomes" id="UP000219338"/>
    </source>
</evidence>
<evidence type="ECO:0000313" key="1">
    <source>
        <dbReference type="EMBL" id="SJL18565.1"/>
    </source>
</evidence>
<proteinExistence type="predicted"/>
<dbReference type="EMBL" id="FUEG01000063">
    <property type="protein sequence ID" value="SJL18565.1"/>
    <property type="molecule type" value="Genomic_DNA"/>
</dbReference>
<dbReference type="AlphaFoldDB" id="A0A284SC37"/>
<organism evidence="1 2">
    <name type="scientific">Armillaria ostoyae</name>
    <name type="common">Armillaria root rot fungus</name>
    <dbReference type="NCBI Taxonomy" id="47428"/>
    <lineage>
        <taxon>Eukaryota</taxon>
        <taxon>Fungi</taxon>
        <taxon>Dikarya</taxon>
        <taxon>Basidiomycota</taxon>
        <taxon>Agaricomycotina</taxon>
        <taxon>Agaricomycetes</taxon>
        <taxon>Agaricomycetidae</taxon>
        <taxon>Agaricales</taxon>
        <taxon>Marasmiineae</taxon>
        <taxon>Physalacriaceae</taxon>
        <taxon>Armillaria</taxon>
    </lineage>
</organism>
<accession>A0A284SC37</accession>
<sequence length="113" mass="12179">MPYVDADLQYLALEGLNLDRADSFKVDQMMLISGGAQFLSGAPTHRQAGGLHLDSFNDPVYGDAVGVFPSPHEPRAPVEHDQPKVTFAAKVSVNRLISDGVGSLLWAVSYIIP</sequence>
<keyword evidence="2" id="KW-1185">Reference proteome</keyword>
<reference evidence="2" key="1">
    <citation type="journal article" date="2017" name="Nat. Ecol. Evol.">
        <title>Genome expansion and lineage-specific genetic innovations in the forest pathogenic fungi Armillaria.</title>
        <authorList>
            <person name="Sipos G."/>
            <person name="Prasanna A.N."/>
            <person name="Walter M.C."/>
            <person name="O'Connor E."/>
            <person name="Balint B."/>
            <person name="Krizsan K."/>
            <person name="Kiss B."/>
            <person name="Hess J."/>
            <person name="Varga T."/>
            <person name="Slot J."/>
            <person name="Riley R."/>
            <person name="Boka B."/>
            <person name="Rigling D."/>
            <person name="Barry K."/>
            <person name="Lee J."/>
            <person name="Mihaltcheva S."/>
            <person name="LaButti K."/>
            <person name="Lipzen A."/>
            <person name="Waldron R."/>
            <person name="Moloney N.M."/>
            <person name="Sperisen C."/>
            <person name="Kredics L."/>
            <person name="Vagvoelgyi C."/>
            <person name="Patrignani A."/>
            <person name="Fitzpatrick D."/>
            <person name="Nagy I."/>
            <person name="Doyle S."/>
            <person name="Anderson J.B."/>
            <person name="Grigoriev I.V."/>
            <person name="Gueldener U."/>
            <person name="Muensterkoetter M."/>
            <person name="Nagy L.G."/>
        </authorList>
    </citation>
    <scope>NUCLEOTIDE SEQUENCE [LARGE SCALE GENOMIC DNA]</scope>
    <source>
        <strain evidence="2">C18/9</strain>
    </source>
</reference>